<dbReference type="Gene3D" id="1.20.120.710">
    <property type="entry name" value="Haloacid dehalogenase hydrolase-like domain"/>
    <property type="match status" value="1"/>
</dbReference>
<gene>
    <name evidence="5" type="ORF">ACFQMA_01790</name>
</gene>
<proteinExistence type="inferred from homology"/>
<dbReference type="PANTHER" id="PTHR46470:SF3">
    <property type="entry name" value="N-ACYLNEURAMINATE-9-PHOSPHATASE"/>
    <property type="match status" value="1"/>
</dbReference>
<dbReference type="RefSeq" id="WP_274324183.1">
    <property type="nucleotide sequence ID" value="NZ_CP118158.1"/>
</dbReference>
<dbReference type="SFLD" id="SFLDG01129">
    <property type="entry name" value="C1.5:_HAD__Beta-PGM__Phosphata"/>
    <property type="match status" value="1"/>
</dbReference>
<dbReference type="GeneID" id="78818805"/>
<accession>A0ABD5XZN6</accession>
<sequence>MGEFDAVCFDLDSTLCVSEQSDAEIHEAVFERCGVDPFFSPADVRAVDSAELPTAETDREFYEHLYREVCESVGGDPAHAPDLAAATLDVVDPAAVTFREGAREALAHARERYDVGLITNGGEDTQTAKLEQLGVADAFDATVFCDPADGIEPKPHPAPFERALAELDAAPERTLYVGDQHAADVVGAHEAGLRSAWVPPDRDHQEVVADPDPAPTHRLDSMAELSRVF</sequence>
<dbReference type="InterPro" id="IPR023214">
    <property type="entry name" value="HAD_sf"/>
</dbReference>
<dbReference type="SFLD" id="SFLDS00003">
    <property type="entry name" value="Haloacid_Dehalogenase"/>
    <property type="match status" value="1"/>
</dbReference>
<comment type="caution">
    <text evidence="5">The sequence shown here is derived from an EMBL/GenBank/DDBJ whole genome shotgun (WGS) entry which is preliminary data.</text>
</comment>
<dbReference type="EMBL" id="JBHTAS010000001">
    <property type="protein sequence ID" value="MFC7138565.1"/>
    <property type="molecule type" value="Genomic_DNA"/>
</dbReference>
<dbReference type="Gene3D" id="3.40.50.1000">
    <property type="entry name" value="HAD superfamily/HAD-like"/>
    <property type="match status" value="1"/>
</dbReference>
<evidence type="ECO:0000313" key="6">
    <source>
        <dbReference type="Proteomes" id="UP001596432"/>
    </source>
</evidence>
<evidence type="ECO:0000256" key="3">
    <source>
        <dbReference type="ARBA" id="ARBA00022801"/>
    </source>
</evidence>
<dbReference type="InterPro" id="IPR006439">
    <property type="entry name" value="HAD-SF_hydro_IA"/>
</dbReference>
<comment type="cofactor">
    <cofactor evidence="1">
        <name>Mg(2+)</name>
        <dbReference type="ChEBI" id="CHEBI:18420"/>
    </cofactor>
</comment>
<keyword evidence="3 5" id="KW-0378">Hydrolase</keyword>
<reference evidence="5 6" key="1">
    <citation type="journal article" date="2019" name="Int. J. Syst. Evol. Microbiol.">
        <title>The Global Catalogue of Microorganisms (GCM) 10K type strain sequencing project: providing services to taxonomists for standard genome sequencing and annotation.</title>
        <authorList>
            <consortium name="The Broad Institute Genomics Platform"/>
            <consortium name="The Broad Institute Genome Sequencing Center for Infectious Disease"/>
            <person name="Wu L."/>
            <person name="Ma J."/>
        </authorList>
    </citation>
    <scope>NUCLEOTIDE SEQUENCE [LARGE SCALE GENOMIC DNA]</scope>
    <source>
        <strain evidence="5 6">XZYJT29</strain>
    </source>
</reference>
<evidence type="ECO:0000256" key="1">
    <source>
        <dbReference type="ARBA" id="ARBA00001946"/>
    </source>
</evidence>
<comment type="similarity">
    <text evidence="2">Belongs to the HAD-like hydrolase superfamily.</text>
</comment>
<dbReference type="GO" id="GO:0019752">
    <property type="term" value="P:carboxylic acid metabolic process"/>
    <property type="evidence" value="ECO:0007669"/>
    <property type="project" value="UniProtKB-ARBA"/>
</dbReference>
<dbReference type="Proteomes" id="UP001596432">
    <property type="component" value="Unassembled WGS sequence"/>
</dbReference>
<evidence type="ECO:0000256" key="2">
    <source>
        <dbReference type="ARBA" id="ARBA00007958"/>
    </source>
</evidence>
<dbReference type="InterPro" id="IPR036412">
    <property type="entry name" value="HAD-like_sf"/>
</dbReference>
<evidence type="ECO:0000256" key="4">
    <source>
        <dbReference type="ARBA" id="ARBA00022842"/>
    </source>
</evidence>
<dbReference type="Pfam" id="PF00702">
    <property type="entry name" value="Hydrolase"/>
    <property type="match status" value="1"/>
</dbReference>
<dbReference type="InterPro" id="IPR051400">
    <property type="entry name" value="HAD-like_hydrolase"/>
</dbReference>
<name>A0ABD5XZN6_9EURY</name>
<evidence type="ECO:0000313" key="5">
    <source>
        <dbReference type="EMBL" id="MFC7138565.1"/>
    </source>
</evidence>
<keyword evidence="4" id="KW-0460">Magnesium</keyword>
<dbReference type="PANTHER" id="PTHR46470">
    <property type="entry name" value="N-ACYLNEURAMINATE-9-PHOSPHATASE"/>
    <property type="match status" value="1"/>
</dbReference>
<protein>
    <submittedName>
        <fullName evidence="5">HAD family hydrolase</fullName>
        <ecNumber evidence="5">3.1.3.-</ecNumber>
    </submittedName>
</protein>
<dbReference type="SUPFAM" id="SSF56784">
    <property type="entry name" value="HAD-like"/>
    <property type="match status" value="1"/>
</dbReference>
<keyword evidence="6" id="KW-1185">Reference proteome</keyword>
<dbReference type="AlphaFoldDB" id="A0ABD5XZN6"/>
<organism evidence="5 6">
    <name type="scientific">Halosimplex aquaticum</name>
    <dbReference type="NCBI Taxonomy" id="3026162"/>
    <lineage>
        <taxon>Archaea</taxon>
        <taxon>Methanobacteriati</taxon>
        <taxon>Methanobacteriota</taxon>
        <taxon>Stenosarchaea group</taxon>
        <taxon>Halobacteria</taxon>
        <taxon>Halobacteriales</taxon>
        <taxon>Haloarculaceae</taxon>
        <taxon>Halosimplex</taxon>
    </lineage>
</organism>
<dbReference type="EC" id="3.1.3.-" evidence="5"/>
<dbReference type="GO" id="GO:0016787">
    <property type="term" value="F:hydrolase activity"/>
    <property type="evidence" value="ECO:0007669"/>
    <property type="project" value="UniProtKB-KW"/>
</dbReference>
<dbReference type="NCBIfam" id="TIGR01549">
    <property type="entry name" value="HAD-SF-IA-v1"/>
    <property type="match status" value="1"/>
</dbReference>